<evidence type="ECO:0000313" key="14">
    <source>
        <dbReference type="Proteomes" id="UP001227230"/>
    </source>
</evidence>
<keyword evidence="6" id="KW-0575">Peroxidase</keyword>
<dbReference type="InterPro" id="IPR002016">
    <property type="entry name" value="Haem_peroxidase"/>
</dbReference>
<dbReference type="Gene3D" id="1.10.520.10">
    <property type="match status" value="1"/>
</dbReference>
<keyword evidence="7" id="KW-0349">Heme</keyword>
<evidence type="ECO:0000313" key="13">
    <source>
        <dbReference type="EMBL" id="WJZ89155.1"/>
    </source>
</evidence>
<comment type="cofactor">
    <cofactor evidence="2">
        <name>Ca(2+)</name>
        <dbReference type="ChEBI" id="CHEBI:29108"/>
    </cofactor>
</comment>
<evidence type="ECO:0000256" key="4">
    <source>
        <dbReference type="ARBA" id="ARBA00002322"/>
    </source>
</evidence>
<evidence type="ECO:0000256" key="5">
    <source>
        <dbReference type="ARBA" id="ARBA00012313"/>
    </source>
</evidence>
<comment type="catalytic activity">
    <reaction evidence="1">
        <text>2 a phenolic donor + H2O2 = 2 a phenolic radical donor + 2 H2O</text>
        <dbReference type="Rhea" id="RHEA:56136"/>
        <dbReference type="ChEBI" id="CHEBI:15377"/>
        <dbReference type="ChEBI" id="CHEBI:16240"/>
        <dbReference type="ChEBI" id="CHEBI:139520"/>
        <dbReference type="ChEBI" id="CHEBI:139521"/>
        <dbReference type="EC" id="1.11.1.7"/>
    </reaction>
</comment>
<evidence type="ECO:0000256" key="8">
    <source>
        <dbReference type="ARBA" id="ARBA00022723"/>
    </source>
</evidence>
<dbReference type="SUPFAM" id="SSF48113">
    <property type="entry name" value="Heme-dependent peroxidases"/>
    <property type="match status" value="1"/>
</dbReference>
<proteinExistence type="inferred from homology"/>
<dbReference type="PANTHER" id="PTHR31517">
    <property type="match status" value="1"/>
</dbReference>
<protein>
    <recommendedName>
        <fullName evidence="5">peroxidase</fullName>
        <ecNumber evidence="5">1.11.1.7</ecNumber>
    </recommendedName>
</protein>
<name>A0ABY9C244_VITVI</name>
<evidence type="ECO:0000256" key="7">
    <source>
        <dbReference type="ARBA" id="ARBA00022617"/>
    </source>
</evidence>
<organism evidence="13 14">
    <name type="scientific">Vitis vinifera</name>
    <name type="common">Grape</name>
    <dbReference type="NCBI Taxonomy" id="29760"/>
    <lineage>
        <taxon>Eukaryota</taxon>
        <taxon>Viridiplantae</taxon>
        <taxon>Streptophyta</taxon>
        <taxon>Embryophyta</taxon>
        <taxon>Tracheophyta</taxon>
        <taxon>Spermatophyta</taxon>
        <taxon>Magnoliopsida</taxon>
        <taxon>eudicotyledons</taxon>
        <taxon>Gunneridae</taxon>
        <taxon>Pentapetalae</taxon>
        <taxon>rosids</taxon>
        <taxon>Vitales</taxon>
        <taxon>Vitaceae</taxon>
        <taxon>Viteae</taxon>
        <taxon>Vitis</taxon>
    </lineage>
</organism>
<accession>A0ABY9C244</accession>
<gene>
    <name evidence="13" type="ORF">VitviT2T_008394</name>
</gene>
<comment type="function">
    <text evidence="4">Removal of H(2)O(2), oxidation of toxic reductants, biosynthesis and degradation of lignin, suberization, auxin catabolism, response to environmental stresses such as wounding, pathogen attack and oxidative stress. These functions might be dependent on each isozyme/isoform in each plant tissue.</text>
</comment>
<evidence type="ECO:0000256" key="9">
    <source>
        <dbReference type="ARBA" id="ARBA00023002"/>
    </source>
</evidence>
<evidence type="ECO:0000259" key="12">
    <source>
        <dbReference type="PROSITE" id="PS50873"/>
    </source>
</evidence>
<evidence type="ECO:0000256" key="1">
    <source>
        <dbReference type="ARBA" id="ARBA00000189"/>
    </source>
</evidence>
<dbReference type="EC" id="1.11.1.7" evidence="5"/>
<dbReference type="Pfam" id="PF00141">
    <property type="entry name" value="peroxidase"/>
    <property type="match status" value="1"/>
</dbReference>
<feature type="domain" description="Plant heme peroxidase family profile" evidence="12">
    <location>
        <begin position="34"/>
        <end position="94"/>
    </location>
</feature>
<keyword evidence="8" id="KW-0479">Metal-binding</keyword>
<dbReference type="PROSITE" id="PS00436">
    <property type="entry name" value="PEROXIDASE_2"/>
    <property type="match status" value="1"/>
</dbReference>
<sequence>MIAAGLESFQRTKFRVRLDSLSKTRRHRIFLIKICEIISTKEINDPTTATATLRLFFHDCMVEGYDASVLISSNSFNTAQHDADINLSLPGNTVSIHPDCTSLASPVISHHS</sequence>
<reference evidence="13 14" key="1">
    <citation type="journal article" date="2023" name="Hortic Res">
        <title>The complete reference genome for grapevine (Vitis vinifera L.) genetics and breeding.</title>
        <authorList>
            <person name="Shi X."/>
            <person name="Cao S."/>
            <person name="Wang X."/>
            <person name="Huang S."/>
            <person name="Wang Y."/>
            <person name="Liu Z."/>
            <person name="Liu W."/>
            <person name="Leng X."/>
            <person name="Peng Y."/>
            <person name="Wang N."/>
            <person name="Wang Y."/>
            <person name="Ma Z."/>
            <person name="Xu X."/>
            <person name="Zhang F."/>
            <person name="Xue H."/>
            <person name="Zhong H."/>
            <person name="Wang Y."/>
            <person name="Zhang K."/>
            <person name="Velt A."/>
            <person name="Avia K."/>
            <person name="Holtgrawe D."/>
            <person name="Grimplet J."/>
            <person name="Matus J.T."/>
            <person name="Ware D."/>
            <person name="Wu X."/>
            <person name="Wang H."/>
            <person name="Liu C."/>
            <person name="Fang Y."/>
            <person name="Rustenholz C."/>
            <person name="Cheng Z."/>
            <person name="Xiao H."/>
            <person name="Zhou Y."/>
        </authorList>
    </citation>
    <scope>NUCLEOTIDE SEQUENCE [LARGE SCALE GENOMIC DNA]</scope>
    <source>
        <strain evidence="14">cv. Pinot noir / PN40024</strain>
        <tissue evidence="13">Leaf</tissue>
    </source>
</reference>
<dbReference type="Proteomes" id="UP001227230">
    <property type="component" value="Chromosome 6"/>
</dbReference>
<comment type="cofactor">
    <cofactor evidence="3">
        <name>heme b</name>
        <dbReference type="ChEBI" id="CHEBI:60344"/>
    </cofactor>
</comment>
<keyword evidence="9" id="KW-0560">Oxidoreductase</keyword>
<dbReference type="PROSITE" id="PS50873">
    <property type="entry name" value="PEROXIDASE_4"/>
    <property type="match status" value="1"/>
</dbReference>
<keyword evidence="14" id="KW-1185">Reference proteome</keyword>
<evidence type="ECO:0000256" key="6">
    <source>
        <dbReference type="ARBA" id="ARBA00022559"/>
    </source>
</evidence>
<evidence type="ECO:0000256" key="2">
    <source>
        <dbReference type="ARBA" id="ARBA00001913"/>
    </source>
</evidence>
<evidence type="ECO:0000256" key="11">
    <source>
        <dbReference type="RuleBase" id="RU004241"/>
    </source>
</evidence>
<comment type="similarity">
    <text evidence="11">Belongs to the peroxidase family.</text>
</comment>
<dbReference type="InterPro" id="IPR019794">
    <property type="entry name" value="Peroxidases_AS"/>
</dbReference>
<keyword evidence="10" id="KW-0408">Iron</keyword>
<evidence type="ECO:0000256" key="10">
    <source>
        <dbReference type="ARBA" id="ARBA00023004"/>
    </source>
</evidence>
<dbReference type="InterPro" id="IPR000823">
    <property type="entry name" value="Peroxidase_pln"/>
</dbReference>
<dbReference type="InterPro" id="IPR010255">
    <property type="entry name" value="Haem_peroxidase_sf"/>
</dbReference>
<dbReference type="EMBL" id="CP126653">
    <property type="protein sequence ID" value="WJZ89155.1"/>
    <property type="molecule type" value="Genomic_DNA"/>
</dbReference>
<dbReference type="PANTHER" id="PTHR31517:SF17">
    <property type="entry name" value="PEROXIDASE 6"/>
    <property type="match status" value="1"/>
</dbReference>
<evidence type="ECO:0000256" key="3">
    <source>
        <dbReference type="ARBA" id="ARBA00001970"/>
    </source>
</evidence>